<dbReference type="Gene3D" id="3.30.70.20">
    <property type="match status" value="1"/>
</dbReference>
<dbReference type="InterPro" id="IPR017896">
    <property type="entry name" value="4Fe4S_Fe-S-bd"/>
</dbReference>
<gene>
    <name evidence="10" type="ORF">DVK44_01620</name>
</gene>
<dbReference type="GO" id="GO:0009055">
    <property type="term" value="F:electron transfer activity"/>
    <property type="evidence" value="ECO:0007669"/>
    <property type="project" value="UniProtKB-UniRule"/>
</dbReference>
<evidence type="ECO:0000256" key="4">
    <source>
        <dbReference type="ARBA" id="ARBA00022982"/>
    </source>
</evidence>
<keyword evidence="2 8" id="KW-0813">Transport</keyword>
<dbReference type="InterPro" id="IPR001080">
    <property type="entry name" value="3Fe4S_ferredoxin"/>
</dbReference>
<dbReference type="RefSeq" id="WP_114657961.1">
    <property type="nucleotide sequence ID" value="NZ_CP031194.1"/>
</dbReference>
<dbReference type="SUPFAM" id="SSF54862">
    <property type="entry name" value="4Fe-4S ferredoxins"/>
    <property type="match status" value="1"/>
</dbReference>
<evidence type="ECO:0000256" key="8">
    <source>
        <dbReference type="RuleBase" id="RU368020"/>
    </source>
</evidence>
<evidence type="ECO:0000256" key="7">
    <source>
        <dbReference type="ARBA" id="ARBA00023291"/>
    </source>
</evidence>
<dbReference type="PANTHER" id="PTHR36923">
    <property type="entry name" value="FERREDOXIN"/>
    <property type="match status" value="1"/>
</dbReference>
<feature type="domain" description="4Fe-4S ferredoxin-type" evidence="9">
    <location>
        <begin position="1"/>
        <end position="29"/>
    </location>
</feature>
<evidence type="ECO:0000259" key="9">
    <source>
        <dbReference type="PROSITE" id="PS51379"/>
    </source>
</evidence>
<evidence type="ECO:0000313" key="10">
    <source>
        <dbReference type="EMBL" id="AXG76582.1"/>
    </source>
</evidence>
<protein>
    <recommendedName>
        <fullName evidence="8">Ferredoxin</fullName>
    </recommendedName>
</protein>
<evidence type="ECO:0000256" key="1">
    <source>
        <dbReference type="ARBA" id="ARBA00001927"/>
    </source>
</evidence>
<name>A0A345HIQ8_9ACTN</name>
<evidence type="ECO:0000256" key="2">
    <source>
        <dbReference type="ARBA" id="ARBA00022448"/>
    </source>
</evidence>
<reference evidence="11" key="1">
    <citation type="submission" date="2018-07" db="EMBL/GenBank/DDBJ databases">
        <authorList>
            <person name="Zhao J."/>
        </authorList>
    </citation>
    <scope>NUCLEOTIDE SEQUENCE [LARGE SCALE GENOMIC DNA]</scope>
    <source>
        <strain evidence="11">GSSD-12</strain>
    </source>
</reference>
<keyword evidence="11" id="KW-1185">Reference proteome</keyword>
<keyword evidence="4 8" id="KW-0249">Electron transport</keyword>
<dbReference type="PANTHER" id="PTHR36923:SF3">
    <property type="entry name" value="FERREDOXIN"/>
    <property type="match status" value="1"/>
</dbReference>
<dbReference type="EMBL" id="CP031194">
    <property type="protein sequence ID" value="AXG76582.1"/>
    <property type="molecule type" value="Genomic_DNA"/>
</dbReference>
<evidence type="ECO:0000256" key="5">
    <source>
        <dbReference type="ARBA" id="ARBA00023004"/>
    </source>
</evidence>
<dbReference type="Pfam" id="PF13370">
    <property type="entry name" value="Fer4_13"/>
    <property type="match status" value="1"/>
</dbReference>
<keyword evidence="3 8" id="KW-0479">Metal-binding</keyword>
<dbReference type="PROSITE" id="PS51379">
    <property type="entry name" value="4FE4S_FER_2"/>
    <property type="match status" value="1"/>
</dbReference>
<accession>A0A345HIQ8</accession>
<organism evidence="10 11">
    <name type="scientific">Streptomyces paludis</name>
    <dbReference type="NCBI Taxonomy" id="2282738"/>
    <lineage>
        <taxon>Bacteria</taxon>
        <taxon>Bacillati</taxon>
        <taxon>Actinomycetota</taxon>
        <taxon>Actinomycetes</taxon>
        <taxon>Kitasatosporales</taxon>
        <taxon>Streptomycetaceae</taxon>
        <taxon>Streptomyces</taxon>
    </lineage>
</organism>
<dbReference type="GO" id="GO:0005506">
    <property type="term" value="F:iron ion binding"/>
    <property type="evidence" value="ECO:0007669"/>
    <property type="project" value="UniProtKB-UniRule"/>
</dbReference>
<sequence>MHVEVDEPKCVSAGLCVMSAPDVFDQRDDDGVVILLDSDPDTALDEEVREAAGLCPAAAIRLVEK</sequence>
<dbReference type="Proteomes" id="UP000253868">
    <property type="component" value="Chromosome"/>
</dbReference>
<dbReference type="OrthoDB" id="9803319at2"/>
<dbReference type="PRINTS" id="PR00352">
    <property type="entry name" value="3FE4SFRDOXIN"/>
</dbReference>
<keyword evidence="5 8" id="KW-0408">Iron</keyword>
<keyword evidence="7" id="KW-0003">3Fe-4S</keyword>
<comment type="function">
    <text evidence="8">Ferredoxins are iron-sulfur proteins that transfer electrons in a wide variety of metabolic reactions.</text>
</comment>
<dbReference type="GO" id="GO:0051538">
    <property type="term" value="F:3 iron, 4 sulfur cluster binding"/>
    <property type="evidence" value="ECO:0007669"/>
    <property type="project" value="UniProtKB-KW"/>
</dbReference>
<proteinExistence type="predicted"/>
<evidence type="ECO:0000256" key="6">
    <source>
        <dbReference type="ARBA" id="ARBA00023014"/>
    </source>
</evidence>
<evidence type="ECO:0000256" key="3">
    <source>
        <dbReference type="ARBA" id="ARBA00022723"/>
    </source>
</evidence>
<evidence type="ECO:0000313" key="11">
    <source>
        <dbReference type="Proteomes" id="UP000253868"/>
    </source>
</evidence>
<dbReference type="AlphaFoldDB" id="A0A345HIQ8"/>
<keyword evidence="6 8" id="KW-0411">Iron-sulfur</keyword>
<dbReference type="KEGG" id="spad:DVK44_01620"/>
<dbReference type="InterPro" id="IPR051269">
    <property type="entry name" value="Fe-S_cluster_ET"/>
</dbReference>
<comment type="cofactor">
    <cofactor evidence="1">
        <name>[3Fe-4S] cluster</name>
        <dbReference type="ChEBI" id="CHEBI:21137"/>
    </cofactor>
</comment>